<sequence>MKSTALKAAILLAAATLLSACVLGGSDTRYRLIAPQLESDAETGADEPDRTLAVARPHADRARDSTRILVRRDRVLMPWSGAAWIDRAPDLVQDLLVAHLDGRVATVGRYGSLPAEYRLDLVLRRFELVEGDGGLEADIAVVARLFDSGGGLLSSRRVTSRKPAGGANIDAAVSAMEAGMEAVFNELAGWLDECLVDARPDRAASADPAQ</sequence>
<keyword evidence="4" id="KW-1185">Reference proteome</keyword>
<organism evidence="3 4">
    <name type="scientific">Wenzhouxiangella sediminis</name>
    <dbReference type="NCBI Taxonomy" id="1792836"/>
    <lineage>
        <taxon>Bacteria</taxon>
        <taxon>Pseudomonadati</taxon>
        <taxon>Pseudomonadota</taxon>
        <taxon>Gammaproteobacteria</taxon>
        <taxon>Chromatiales</taxon>
        <taxon>Wenzhouxiangellaceae</taxon>
        <taxon>Wenzhouxiangella</taxon>
    </lineage>
</organism>
<keyword evidence="1" id="KW-0732">Signal</keyword>
<dbReference type="OrthoDB" id="5795476at2"/>
<reference evidence="3 4" key="1">
    <citation type="submission" date="2018-08" db="EMBL/GenBank/DDBJ databases">
        <title>Wenzhouxiangella salilacus sp. nov., a novel bacterium isolated from a saline lake in Xinjiang Province, China.</title>
        <authorList>
            <person name="Han S."/>
        </authorList>
    </citation>
    <scope>NUCLEOTIDE SEQUENCE [LARGE SCALE GENOMIC DNA]</scope>
    <source>
        <strain evidence="3 4">XDB06</strain>
    </source>
</reference>
<accession>A0A3E1KCF1</accession>
<protein>
    <recommendedName>
        <fullName evidence="2">ABC-type transport auxiliary lipoprotein component domain-containing protein</fullName>
    </recommendedName>
</protein>
<dbReference type="EMBL" id="QUZK01000005">
    <property type="protein sequence ID" value="RFF32581.1"/>
    <property type="molecule type" value="Genomic_DNA"/>
</dbReference>
<dbReference type="SUPFAM" id="SSF159594">
    <property type="entry name" value="XCC0632-like"/>
    <property type="match status" value="1"/>
</dbReference>
<feature type="chain" id="PRO_5017592949" description="ABC-type transport auxiliary lipoprotein component domain-containing protein" evidence="1">
    <location>
        <begin position="21"/>
        <end position="210"/>
    </location>
</feature>
<dbReference type="InterPro" id="IPR005586">
    <property type="entry name" value="ABC_trans_aux"/>
</dbReference>
<evidence type="ECO:0000259" key="2">
    <source>
        <dbReference type="Pfam" id="PF03886"/>
    </source>
</evidence>
<dbReference type="Gene3D" id="3.40.50.10610">
    <property type="entry name" value="ABC-type transport auxiliary lipoprotein component"/>
    <property type="match status" value="1"/>
</dbReference>
<feature type="signal peptide" evidence="1">
    <location>
        <begin position="1"/>
        <end position="20"/>
    </location>
</feature>
<name>A0A3E1KCF1_9GAMM</name>
<evidence type="ECO:0000313" key="4">
    <source>
        <dbReference type="Proteomes" id="UP000260351"/>
    </source>
</evidence>
<dbReference type="RefSeq" id="WP_116649288.1">
    <property type="nucleotide sequence ID" value="NZ_QUZK01000005.1"/>
</dbReference>
<proteinExistence type="predicted"/>
<evidence type="ECO:0000313" key="3">
    <source>
        <dbReference type="EMBL" id="RFF32581.1"/>
    </source>
</evidence>
<evidence type="ECO:0000256" key="1">
    <source>
        <dbReference type="SAM" id="SignalP"/>
    </source>
</evidence>
<dbReference type="PROSITE" id="PS51257">
    <property type="entry name" value="PROKAR_LIPOPROTEIN"/>
    <property type="match status" value="1"/>
</dbReference>
<dbReference type="Pfam" id="PF03886">
    <property type="entry name" value="ABC_trans_aux"/>
    <property type="match status" value="1"/>
</dbReference>
<comment type="caution">
    <text evidence="3">The sequence shown here is derived from an EMBL/GenBank/DDBJ whole genome shotgun (WGS) entry which is preliminary data.</text>
</comment>
<dbReference type="Proteomes" id="UP000260351">
    <property type="component" value="Unassembled WGS sequence"/>
</dbReference>
<gene>
    <name evidence="3" type="ORF">DZC52_01160</name>
</gene>
<dbReference type="AlphaFoldDB" id="A0A3E1KCF1"/>
<feature type="domain" description="ABC-type transport auxiliary lipoprotein component" evidence="2">
    <location>
        <begin position="39"/>
        <end position="188"/>
    </location>
</feature>